<evidence type="ECO:0000256" key="5">
    <source>
        <dbReference type="ARBA" id="ARBA00023002"/>
    </source>
</evidence>
<dbReference type="PANTHER" id="PTHR43884">
    <property type="entry name" value="ACYL-COA DEHYDROGENASE"/>
    <property type="match status" value="1"/>
</dbReference>
<evidence type="ECO:0000256" key="1">
    <source>
        <dbReference type="ARBA" id="ARBA00001974"/>
    </source>
</evidence>
<comment type="similarity">
    <text evidence="2">Belongs to the acyl-CoA dehydrogenase family.</text>
</comment>
<dbReference type="PANTHER" id="PTHR43884:SF20">
    <property type="entry name" value="ACYL-COA DEHYDROGENASE FADE28"/>
    <property type="match status" value="1"/>
</dbReference>
<evidence type="ECO:0000313" key="8">
    <source>
        <dbReference type="EMBL" id="GAA2043290.1"/>
    </source>
</evidence>
<dbReference type="Pfam" id="PF00441">
    <property type="entry name" value="Acyl-CoA_dh_1"/>
    <property type="match status" value="1"/>
</dbReference>
<comment type="cofactor">
    <cofactor evidence="1">
        <name>FAD</name>
        <dbReference type="ChEBI" id="CHEBI:57692"/>
    </cofactor>
</comment>
<dbReference type="EMBL" id="BAAAQN010000035">
    <property type="protein sequence ID" value="GAA2043290.1"/>
    <property type="molecule type" value="Genomic_DNA"/>
</dbReference>
<accession>A0ABN2UUU2</accession>
<dbReference type="Gene3D" id="1.10.540.10">
    <property type="entry name" value="Acyl-CoA dehydrogenase/oxidase, N-terminal domain"/>
    <property type="match status" value="1"/>
</dbReference>
<organism evidence="8 9">
    <name type="scientific">Catenulispora yoronensis</name>
    <dbReference type="NCBI Taxonomy" id="450799"/>
    <lineage>
        <taxon>Bacteria</taxon>
        <taxon>Bacillati</taxon>
        <taxon>Actinomycetota</taxon>
        <taxon>Actinomycetes</taxon>
        <taxon>Catenulisporales</taxon>
        <taxon>Catenulisporaceae</taxon>
        <taxon>Catenulispora</taxon>
    </lineage>
</organism>
<evidence type="ECO:0000256" key="3">
    <source>
        <dbReference type="ARBA" id="ARBA00022630"/>
    </source>
</evidence>
<dbReference type="SUPFAM" id="SSF56645">
    <property type="entry name" value="Acyl-CoA dehydrogenase NM domain-like"/>
    <property type="match status" value="1"/>
</dbReference>
<dbReference type="SUPFAM" id="SSF47203">
    <property type="entry name" value="Acyl-CoA dehydrogenase C-terminal domain-like"/>
    <property type="match status" value="1"/>
</dbReference>
<sequence length="355" mass="37852">MDEALEAVDDLSTAVFRDLDIEATRSPAYSNEAVSDEHDRRLWRTLADTGLLAAVLPESVGGGGTGIPGMVRLLTEAGAALARVPLVETFVAVPVISEKHLPSVLSGELVISAALTEHPSTIASPLRLTGRRLNGITQLVPYPLSADAALVPAVREDGYEVLALVSLSTARIGDQVTTTGEPLGVLEFIDAEVMELCDAADRARILAAVFSSAMLCGIAARALAMTSEYVSGRVQFGHPLATFQAVALCAADRYIDSRAMNAALWDAAYALTEHPHDSPRVRYAAATAKIWAADGARRVVGSAQHLHGGFGVDVTYPLHRYHAWARYWELYGGSAEAWSGELGELIATHPIEEDE</sequence>
<gene>
    <name evidence="8" type="ORF">GCM10009839_53020</name>
</gene>
<evidence type="ECO:0000259" key="7">
    <source>
        <dbReference type="Pfam" id="PF02771"/>
    </source>
</evidence>
<dbReference type="InterPro" id="IPR036250">
    <property type="entry name" value="AcylCo_DH-like_C"/>
</dbReference>
<keyword evidence="3" id="KW-0285">Flavoprotein</keyword>
<proteinExistence type="inferred from homology"/>
<dbReference type="InterPro" id="IPR013786">
    <property type="entry name" value="AcylCoA_DH/ox_N"/>
</dbReference>
<evidence type="ECO:0000256" key="2">
    <source>
        <dbReference type="ARBA" id="ARBA00009347"/>
    </source>
</evidence>
<evidence type="ECO:0000256" key="4">
    <source>
        <dbReference type="ARBA" id="ARBA00022827"/>
    </source>
</evidence>
<reference evidence="8 9" key="1">
    <citation type="journal article" date="2019" name="Int. J. Syst. Evol. Microbiol.">
        <title>The Global Catalogue of Microorganisms (GCM) 10K type strain sequencing project: providing services to taxonomists for standard genome sequencing and annotation.</title>
        <authorList>
            <consortium name="The Broad Institute Genomics Platform"/>
            <consortium name="The Broad Institute Genome Sequencing Center for Infectious Disease"/>
            <person name="Wu L."/>
            <person name="Ma J."/>
        </authorList>
    </citation>
    <scope>NUCLEOTIDE SEQUENCE [LARGE SCALE GENOMIC DNA]</scope>
    <source>
        <strain evidence="8 9">JCM 16014</strain>
    </source>
</reference>
<name>A0ABN2UUU2_9ACTN</name>
<keyword evidence="4" id="KW-0274">FAD</keyword>
<feature type="domain" description="Acyl-CoA dehydrogenase/oxidase N-terminal" evidence="7">
    <location>
        <begin position="35"/>
        <end position="91"/>
    </location>
</feature>
<protein>
    <submittedName>
        <fullName evidence="8">Acyl-CoA dehydrogenase family protein</fullName>
    </submittedName>
</protein>
<evidence type="ECO:0000313" key="9">
    <source>
        <dbReference type="Proteomes" id="UP001500751"/>
    </source>
</evidence>
<keyword evidence="5" id="KW-0560">Oxidoreductase</keyword>
<dbReference type="Proteomes" id="UP001500751">
    <property type="component" value="Unassembled WGS sequence"/>
</dbReference>
<dbReference type="Gene3D" id="1.20.140.10">
    <property type="entry name" value="Butyryl-CoA Dehydrogenase, subunit A, domain 3"/>
    <property type="match status" value="1"/>
</dbReference>
<dbReference type="InterPro" id="IPR037069">
    <property type="entry name" value="AcylCoA_DH/ox_N_sf"/>
</dbReference>
<dbReference type="InterPro" id="IPR009100">
    <property type="entry name" value="AcylCoA_DH/oxidase_NM_dom_sf"/>
</dbReference>
<dbReference type="Pfam" id="PF02771">
    <property type="entry name" value="Acyl-CoA_dh_N"/>
    <property type="match status" value="1"/>
</dbReference>
<feature type="domain" description="Acyl-CoA dehydrogenase/oxidase C-terminal" evidence="6">
    <location>
        <begin position="212"/>
        <end position="336"/>
    </location>
</feature>
<keyword evidence="9" id="KW-1185">Reference proteome</keyword>
<evidence type="ECO:0000259" key="6">
    <source>
        <dbReference type="Pfam" id="PF00441"/>
    </source>
</evidence>
<dbReference type="RefSeq" id="WP_344668365.1">
    <property type="nucleotide sequence ID" value="NZ_BAAAQN010000035.1"/>
</dbReference>
<comment type="caution">
    <text evidence="8">The sequence shown here is derived from an EMBL/GenBank/DDBJ whole genome shotgun (WGS) entry which is preliminary data.</text>
</comment>
<dbReference type="InterPro" id="IPR009075">
    <property type="entry name" value="AcylCo_DH/oxidase_C"/>
</dbReference>